<comment type="caution">
    <text evidence="2">The sequence shown here is derived from an EMBL/GenBank/DDBJ whole genome shotgun (WGS) entry which is preliminary data.</text>
</comment>
<gene>
    <name evidence="2" type="ORF">OM076_11815</name>
</gene>
<accession>A0A9X3MQX9</accession>
<dbReference type="AlphaFoldDB" id="A0A9X3MQX9"/>
<evidence type="ECO:0000313" key="2">
    <source>
        <dbReference type="EMBL" id="MDA0160954.1"/>
    </source>
</evidence>
<feature type="signal peptide" evidence="1">
    <location>
        <begin position="1"/>
        <end position="22"/>
    </location>
</feature>
<proteinExistence type="predicted"/>
<organism evidence="2 3">
    <name type="scientific">Solirubrobacter ginsenosidimutans</name>
    <dbReference type="NCBI Taxonomy" id="490573"/>
    <lineage>
        <taxon>Bacteria</taxon>
        <taxon>Bacillati</taxon>
        <taxon>Actinomycetota</taxon>
        <taxon>Thermoleophilia</taxon>
        <taxon>Solirubrobacterales</taxon>
        <taxon>Solirubrobacteraceae</taxon>
        <taxon>Solirubrobacter</taxon>
    </lineage>
</organism>
<keyword evidence="3" id="KW-1185">Reference proteome</keyword>
<dbReference type="RefSeq" id="WP_270040082.1">
    <property type="nucleotide sequence ID" value="NZ_JAPDOD010000008.1"/>
</dbReference>
<dbReference type="Proteomes" id="UP001149140">
    <property type="component" value="Unassembled WGS sequence"/>
</dbReference>
<feature type="chain" id="PRO_5040966889" evidence="1">
    <location>
        <begin position="23"/>
        <end position="308"/>
    </location>
</feature>
<evidence type="ECO:0000313" key="3">
    <source>
        <dbReference type="Proteomes" id="UP001149140"/>
    </source>
</evidence>
<name>A0A9X3MQX9_9ACTN</name>
<reference evidence="2" key="1">
    <citation type="submission" date="2022-10" db="EMBL/GenBank/DDBJ databases">
        <title>The WGS of Solirubrobacter ginsenosidimutans DSM 21036.</title>
        <authorList>
            <person name="Jiang Z."/>
        </authorList>
    </citation>
    <scope>NUCLEOTIDE SEQUENCE</scope>
    <source>
        <strain evidence="2">DSM 21036</strain>
    </source>
</reference>
<protein>
    <submittedName>
        <fullName evidence="2">Uncharacterized protein</fullName>
    </submittedName>
</protein>
<sequence length="308" mass="31867">MKTVLSLAAVAALFVAFHNARAVEDPPQAHLQLVEVEQQTPYLESFAGVTAGTATTSIIRRVSLTGTSSAAYAQFDNHNGDGSRASFPLDVADADNYGLTAALVKGPNFGIVQLLIDGRQIGSTYDLYAATLARAEPVALGAYALSEGRHILTMKVVGKNDASTDYLGGIDLLVLDSAAAPVPTPTAVATAEVGAQVPATLALTLGTPPSFGPFQPGVAKEYTAATTANVVSTAGDGMLTVSDPGHLMNGTFTLPEPLRVDITPNTWSEPVSNATVAIGFKQLVKASDALRTGTYSKTLTFTLSTTNP</sequence>
<evidence type="ECO:0000256" key="1">
    <source>
        <dbReference type="SAM" id="SignalP"/>
    </source>
</evidence>
<keyword evidence="1" id="KW-0732">Signal</keyword>
<dbReference type="EMBL" id="JAPDOD010000008">
    <property type="protein sequence ID" value="MDA0160954.1"/>
    <property type="molecule type" value="Genomic_DNA"/>
</dbReference>